<dbReference type="PANTHER" id="PTHR37349">
    <property type="entry name" value="TESTIS-EXPRESSED PROTEIN 12"/>
    <property type="match status" value="1"/>
</dbReference>
<dbReference type="AlphaFoldDB" id="A0A669F5Y6"/>
<protein>
    <submittedName>
        <fullName evidence="3">Uncharacterized protein</fullName>
    </submittedName>
</protein>
<dbReference type="InterPro" id="IPR029193">
    <property type="entry name" value="TEX12"/>
</dbReference>
<dbReference type="OMA" id="TSQEMDC"/>
<dbReference type="Ensembl" id="ENSONIT00000057843.1">
    <property type="protein sequence ID" value="ENSONIP00000078423.1"/>
    <property type="gene ID" value="ENSONIG00000029784.1"/>
</dbReference>
<proteinExistence type="predicted"/>
<sequence length="133" mass="14436">MEDAGATAGKLMPAALNMRMVNSNNNGLRQTSSQEMECANVNEENSPQKKKKKAPSLESANPFETIAAGVSKVLSVLVSEFAETLRERAAADASQMKELEAILAEARNLEAHLKEKKKHLKETLALISDKLKG</sequence>
<feature type="coiled-coil region" evidence="1">
    <location>
        <begin position="82"/>
        <end position="126"/>
    </location>
</feature>
<keyword evidence="1" id="KW-0175">Coiled coil</keyword>
<dbReference type="GeneTree" id="ENSGT00940000174828"/>
<evidence type="ECO:0000256" key="1">
    <source>
        <dbReference type="SAM" id="Coils"/>
    </source>
</evidence>
<name>A0A669F5Y6_ORENI</name>
<reference evidence="3" key="2">
    <citation type="submission" date="2025-08" db="UniProtKB">
        <authorList>
            <consortium name="Ensembl"/>
        </authorList>
    </citation>
    <scope>IDENTIFICATION</scope>
</reference>
<dbReference type="Proteomes" id="UP000005207">
    <property type="component" value="Linkage group LG14"/>
</dbReference>
<evidence type="ECO:0000256" key="2">
    <source>
        <dbReference type="SAM" id="MobiDB-lite"/>
    </source>
</evidence>
<accession>A0A669F5Y6</accession>
<dbReference type="Pfam" id="PF15219">
    <property type="entry name" value="TEX12"/>
    <property type="match status" value="1"/>
</dbReference>
<feature type="region of interest" description="Disordered" evidence="2">
    <location>
        <begin position="22"/>
        <end position="59"/>
    </location>
</feature>
<organism evidence="3 4">
    <name type="scientific">Oreochromis niloticus</name>
    <name type="common">Nile tilapia</name>
    <name type="synonym">Tilapia nilotica</name>
    <dbReference type="NCBI Taxonomy" id="8128"/>
    <lineage>
        <taxon>Eukaryota</taxon>
        <taxon>Metazoa</taxon>
        <taxon>Chordata</taxon>
        <taxon>Craniata</taxon>
        <taxon>Vertebrata</taxon>
        <taxon>Euteleostomi</taxon>
        <taxon>Actinopterygii</taxon>
        <taxon>Neopterygii</taxon>
        <taxon>Teleostei</taxon>
        <taxon>Neoteleostei</taxon>
        <taxon>Acanthomorphata</taxon>
        <taxon>Ovalentaria</taxon>
        <taxon>Cichlomorphae</taxon>
        <taxon>Cichliformes</taxon>
        <taxon>Cichlidae</taxon>
        <taxon>African cichlids</taxon>
        <taxon>Pseudocrenilabrinae</taxon>
        <taxon>Oreochromini</taxon>
        <taxon>Oreochromis</taxon>
    </lineage>
</organism>
<reference evidence="3" key="3">
    <citation type="submission" date="2025-09" db="UniProtKB">
        <authorList>
            <consortium name="Ensembl"/>
        </authorList>
    </citation>
    <scope>IDENTIFICATION</scope>
</reference>
<dbReference type="InParanoid" id="A0A669F5Y6"/>
<evidence type="ECO:0000313" key="3">
    <source>
        <dbReference type="Ensembl" id="ENSONIP00000078423.1"/>
    </source>
</evidence>
<feature type="compositionally biased region" description="Polar residues" evidence="2">
    <location>
        <begin position="22"/>
        <end position="35"/>
    </location>
</feature>
<dbReference type="PANTHER" id="PTHR37349:SF1">
    <property type="entry name" value="TESTIS-EXPRESSED PROTEIN 12"/>
    <property type="match status" value="1"/>
</dbReference>
<keyword evidence="4" id="KW-1185">Reference proteome</keyword>
<reference evidence="4" key="1">
    <citation type="submission" date="2012-01" db="EMBL/GenBank/DDBJ databases">
        <title>The Genome Sequence of Oreochromis niloticus (Nile Tilapia).</title>
        <authorList>
            <consortium name="Broad Institute Genome Assembly Team"/>
            <consortium name="Broad Institute Sequencing Platform"/>
            <person name="Di Palma F."/>
            <person name="Johnson J."/>
            <person name="Lander E.S."/>
            <person name="Lindblad-Toh K."/>
        </authorList>
    </citation>
    <scope>NUCLEOTIDE SEQUENCE [LARGE SCALE GENOMIC DNA]</scope>
</reference>
<evidence type="ECO:0000313" key="4">
    <source>
        <dbReference type="Proteomes" id="UP000005207"/>
    </source>
</evidence>